<dbReference type="Proteomes" id="UP001153737">
    <property type="component" value="Chromosome 12"/>
</dbReference>
<dbReference type="SMART" id="SM00875">
    <property type="entry name" value="BACK"/>
    <property type="match status" value="1"/>
</dbReference>
<organism evidence="3 4">
    <name type="scientific">Phaedon cochleariae</name>
    <name type="common">Mustard beetle</name>
    <dbReference type="NCBI Taxonomy" id="80249"/>
    <lineage>
        <taxon>Eukaryota</taxon>
        <taxon>Metazoa</taxon>
        <taxon>Ecdysozoa</taxon>
        <taxon>Arthropoda</taxon>
        <taxon>Hexapoda</taxon>
        <taxon>Insecta</taxon>
        <taxon>Pterygota</taxon>
        <taxon>Neoptera</taxon>
        <taxon>Endopterygota</taxon>
        <taxon>Coleoptera</taxon>
        <taxon>Polyphaga</taxon>
        <taxon>Cucujiformia</taxon>
        <taxon>Chrysomeloidea</taxon>
        <taxon>Chrysomelidae</taxon>
        <taxon>Chrysomelinae</taxon>
        <taxon>Chrysomelini</taxon>
        <taxon>Phaedon</taxon>
    </lineage>
</organism>
<name>A0A9N9SDL8_PHACE</name>
<dbReference type="Pfam" id="PF07707">
    <property type="entry name" value="BACK"/>
    <property type="match status" value="1"/>
</dbReference>
<dbReference type="InterPro" id="IPR051481">
    <property type="entry name" value="BTB-POZ/Galectin-3-binding"/>
</dbReference>
<reference evidence="3" key="2">
    <citation type="submission" date="2022-10" db="EMBL/GenBank/DDBJ databases">
        <authorList>
            <consortium name="ENA_rothamsted_submissions"/>
            <consortium name="culmorum"/>
            <person name="King R."/>
        </authorList>
    </citation>
    <scope>NUCLEOTIDE SEQUENCE</scope>
</reference>
<dbReference type="InterPro" id="IPR011333">
    <property type="entry name" value="SKP1/BTB/POZ_sf"/>
</dbReference>
<evidence type="ECO:0000313" key="3">
    <source>
        <dbReference type="EMBL" id="CAG9815292.1"/>
    </source>
</evidence>
<reference evidence="3" key="1">
    <citation type="submission" date="2022-01" db="EMBL/GenBank/DDBJ databases">
        <authorList>
            <person name="King R."/>
        </authorList>
    </citation>
    <scope>NUCLEOTIDE SEQUENCE</scope>
</reference>
<evidence type="ECO:0000259" key="2">
    <source>
        <dbReference type="PROSITE" id="PS50097"/>
    </source>
</evidence>
<dbReference type="Gene3D" id="1.25.40.420">
    <property type="match status" value="1"/>
</dbReference>
<proteinExistence type="predicted"/>
<dbReference type="Pfam" id="PF00651">
    <property type="entry name" value="BTB"/>
    <property type="match status" value="1"/>
</dbReference>
<dbReference type="Gene3D" id="3.30.710.10">
    <property type="entry name" value="Potassium Channel Kv1.1, Chain A"/>
    <property type="match status" value="1"/>
</dbReference>
<feature type="region of interest" description="Disordered" evidence="1">
    <location>
        <begin position="42"/>
        <end position="61"/>
    </location>
</feature>
<dbReference type="AlphaFoldDB" id="A0A9N9SDL8"/>
<dbReference type="Pfam" id="PF23651">
    <property type="entry name" value="TRAF_BTBD17"/>
    <property type="match status" value="1"/>
</dbReference>
<protein>
    <recommendedName>
        <fullName evidence="2">BTB domain-containing protein</fullName>
    </recommendedName>
</protein>
<dbReference type="PANTHER" id="PTHR24410:SF41">
    <property type="entry name" value="HL07962P"/>
    <property type="match status" value="1"/>
</dbReference>
<gene>
    <name evidence="3" type="ORF">PHAECO_LOCUS3314</name>
</gene>
<feature type="domain" description="BTB" evidence="2">
    <location>
        <begin position="87"/>
        <end position="157"/>
    </location>
</feature>
<dbReference type="SMART" id="SM00225">
    <property type="entry name" value="BTB"/>
    <property type="match status" value="1"/>
</dbReference>
<dbReference type="PANTHER" id="PTHR24410">
    <property type="entry name" value="HL07962P-RELATED"/>
    <property type="match status" value="1"/>
</dbReference>
<sequence length="528" mass="61574">MYTTHYVLLPTATMESMQERMRYMTVSNFLYEIMFNPFSTSAKDENTEPSPSKTRRKAQDDSCQIMVDNSDNILKVIKRLYFDKEMCDVYLKVGNKEYGAHKLILCSSSDVFQVMLMKPEWTEWHESRVELQELPICVPVFHLFLEYFYTGNILITHTNVMPILALADKYIVRSLTRTCLSYMCQHVPHASSHNQLFAWLQYSTACCHTKVFETCQNYIKWNFESVANTPDFSNFDVDMFIRILQQNDIVVHNEMVLYNCVVRWLDLQKIKIQQQSSLDGEINEEYKMLIEKIMKHVRFPMMTPRELADLLLSPVIKQHKEFFVDRMAIGMKYHSGMTNQIQSNNSDEGCFLFTPRLYTCDSCSALLTIENFHDIPNYHTSTFVFSSHLSAAEYESHKVNEWLVDLYPKGVWFKKCFLIVWQGTLEVPQETLSTVRLSLTCRELSESEMRVKVSVLTYGMQGGIEHVMEVKEKIHHFTGQDKVVNIDDLIPFEELNPSASLQGRHETSYLVGPNRDKLKLNLVIAPIR</sequence>
<dbReference type="InterPro" id="IPR056184">
    <property type="entry name" value="TRAF_BTBD17"/>
</dbReference>
<dbReference type="PROSITE" id="PS50097">
    <property type="entry name" value="BTB"/>
    <property type="match status" value="1"/>
</dbReference>
<dbReference type="InterPro" id="IPR011705">
    <property type="entry name" value="BACK"/>
</dbReference>
<dbReference type="CDD" id="cd18493">
    <property type="entry name" value="BACK_BTBD17"/>
    <property type="match status" value="1"/>
</dbReference>
<evidence type="ECO:0000256" key="1">
    <source>
        <dbReference type="SAM" id="MobiDB-lite"/>
    </source>
</evidence>
<evidence type="ECO:0000313" key="4">
    <source>
        <dbReference type="Proteomes" id="UP001153737"/>
    </source>
</evidence>
<dbReference type="SUPFAM" id="SSF54695">
    <property type="entry name" value="POZ domain"/>
    <property type="match status" value="1"/>
</dbReference>
<dbReference type="EMBL" id="OU896718">
    <property type="protein sequence ID" value="CAG9815292.1"/>
    <property type="molecule type" value="Genomic_DNA"/>
</dbReference>
<keyword evidence="4" id="KW-1185">Reference proteome</keyword>
<accession>A0A9N9SDL8</accession>
<dbReference type="OrthoDB" id="2359033at2759"/>
<dbReference type="InterPro" id="IPR000210">
    <property type="entry name" value="BTB/POZ_dom"/>
</dbReference>